<evidence type="ECO:0000313" key="3">
    <source>
        <dbReference type="EMBL" id="RKD93266.1"/>
    </source>
</evidence>
<feature type="region of interest" description="Disordered" evidence="1">
    <location>
        <begin position="106"/>
        <end position="131"/>
    </location>
</feature>
<dbReference type="InterPro" id="IPR040624">
    <property type="entry name" value="HalOD1"/>
</dbReference>
<evidence type="ECO:0000259" key="2">
    <source>
        <dbReference type="Pfam" id="PF18545"/>
    </source>
</evidence>
<sequence length="131" mass="13504">MNSVLDDHDRALVHRTHFDPSAPDQLLDAIVTAIATVADRDPASIPPLVEATDTGALEALVNHARTTGSVIDATAVVEGLDVRVVSDGRISIYDRPGADAVTAALPQPSAQSASASGVETAHDSGTDAERN</sequence>
<comment type="caution">
    <text evidence="3">The sequence shown here is derived from an EMBL/GenBank/DDBJ whole genome shotgun (WGS) entry which is preliminary data.</text>
</comment>
<dbReference type="Pfam" id="PF18545">
    <property type="entry name" value="HalOD1"/>
    <property type="match status" value="1"/>
</dbReference>
<dbReference type="RefSeq" id="WP_120245305.1">
    <property type="nucleotide sequence ID" value="NZ_RAPO01000003.1"/>
</dbReference>
<evidence type="ECO:0000256" key="1">
    <source>
        <dbReference type="SAM" id="MobiDB-lite"/>
    </source>
</evidence>
<dbReference type="Proteomes" id="UP000283805">
    <property type="component" value="Unassembled WGS sequence"/>
</dbReference>
<keyword evidence="4" id="KW-1185">Reference proteome</keyword>
<dbReference type="AlphaFoldDB" id="A0A419WD70"/>
<feature type="compositionally biased region" description="Basic and acidic residues" evidence="1">
    <location>
        <begin position="120"/>
        <end position="131"/>
    </location>
</feature>
<feature type="domain" description="Halobacterial output" evidence="2">
    <location>
        <begin position="24"/>
        <end position="93"/>
    </location>
</feature>
<reference evidence="3 4" key="1">
    <citation type="submission" date="2018-09" db="EMBL/GenBank/DDBJ databases">
        <title>Genomic Encyclopedia of Archaeal and Bacterial Type Strains, Phase II (KMG-II): from individual species to whole genera.</title>
        <authorList>
            <person name="Goeker M."/>
        </authorList>
    </citation>
    <scope>NUCLEOTIDE SEQUENCE [LARGE SCALE GENOMIC DNA]</scope>
    <source>
        <strain evidence="3 4">DSM 13151</strain>
    </source>
</reference>
<dbReference type="EMBL" id="RAPO01000003">
    <property type="protein sequence ID" value="RKD93266.1"/>
    <property type="molecule type" value="Genomic_DNA"/>
</dbReference>
<dbReference type="OrthoDB" id="196504at2157"/>
<proteinExistence type="predicted"/>
<accession>A0A419WD70</accession>
<protein>
    <recommendedName>
        <fullName evidence="2">Halobacterial output domain-containing protein</fullName>
    </recommendedName>
</protein>
<gene>
    <name evidence="3" type="ORF">ATJ93_2884</name>
</gene>
<evidence type="ECO:0000313" key="4">
    <source>
        <dbReference type="Proteomes" id="UP000283805"/>
    </source>
</evidence>
<name>A0A419WD70_9EURY</name>
<feature type="compositionally biased region" description="Low complexity" evidence="1">
    <location>
        <begin position="106"/>
        <end position="116"/>
    </location>
</feature>
<organism evidence="3 4">
    <name type="scientific">Halopiger aswanensis</name>
    <dbReference type="NCBI Taxonomy" id="148449"/>
    <lineage>
        <taxon>Archaea</taxon>
        <taxon>Methanobacteriati</taxon>
        <taxon>Methanobacteriota</taxon>
        <taxon>Stenosarchaea group</taxon>
        <taxon>Halobacteria</taxon>
        <taxon>Halobacteriales</taxon>
        <taxon>Natrialbaceae</taxon>
        <taxon>Halopiger</taxon>
    </lineage>
</organism>